<dbReference type="PANTHER" id="PTHR43671">
    <property type="entry name" value="SERINE/THREONINE-PROTEIN KINASE NEK"/>
    <property type="match status" value="1"/>
</dbReference>
<evidence type="ECO:0000256" key="7">
    <source>
        <dbReference type="PROSITE-ProRule" id="PRU10141"/>
    </source>
</evidence>
<evidence type="ECO:0000259" key="9">
    <source>
        <dbReference type="PROSITE" id="PS50011"/>
    </source>
</evidence>
<evidence type="ECO:0000256" key="3">
    <source>
        <dbReference type="ARBA" id="ARBA00022679"/>
    </source>
</evidence>
<dbReference type="InterPro" id="IPR008266">
    <property type="entry name" value="Tyr_kinase_AS"/>
</dbReference>
<proteinExistence type="inferred from homology"/>
<dbReference type="InterPro" id="IPR050660">
    <property type="entry name" value="NEK_Ser/Thr_kinase"/>
</dbReference>
<dbReference type="Pfam" id="PF00069">
    <property type="entry name" value="Pkinase"/>
    <property type="match status" value="1"/>
</dbReference>
<evidence type="ECO:0000313" key="11">
    <source>
        <dbReference type="Proteomes" id="UP001221838"/>
    </source>
</evidence>
<organism evidence="10 11">
    <name type="scientific">Stigmatella ashevillensis</name>
    <dbReference type="NCBI Taxonomy" id="2995309"/>
    <lineage>
        <taxon>Bacteria</taxon>
        <taxon>Pseudomonadati</taxon>
        <taxon>Myxococcota</taxon>
        <taxon>Myxococcia</taxon>
        <taxon>Myxococcales</taxon>
        <taxon>Cystobacterineae</taxon>
        <taxon>Archangiaceae</taxon>
        <taxon>Stigmatella</taxon>
    </lineage>
</organism>
<dbReference type="InterPro" id="IPR000719">
    <property type="entry name" value="Prot_kinase_dom"/>
</dbReference>
<dbReference type="SUPFAM" id="SSF56112">
    <property type="entry name" value="Protein kinase-like (PK-like)"/>
    <property type="match status" value="1"/>
</dbReference>
<keyword evidence="4 7" id="KW-0547">Nucleotide-binding</keyword>
<feature type="compositionally biased region" description="Pro residues" evidence="8">
    <location>
        <begin position="383"/>
        <end position="392"/>
    </location>
</feature>
<dbReference type="EMBL" id="JAQNDM010000002">
    <property type="protein sequence ID" value="MDC0709352.1"/>
    <property type="molecule type" value="Genomic_DNA"/>
</dbReference>
<dbReference type="RefSeq" id="WP_272137842.1">
    <property type="nucleotide sequence ID" value="NZ_JAQNDM010000002.1"/>
</dbReference>
<comment type="caution">
    <text evidence="10">The sequence shown here is derived from an EMBL/GenBank/DDBJ whole genome shotgun (WGS) entry which is preliminary data.</text>
</comment>
<evidence type="ECO:0000313" key="10">
    <source>
        <dbReference type="EMBL" id="MDC0709352.1"/>
    </source>
</evidence>
<gene>
    <name evidence="10" type="ORF">POL68_12840</name>
</gene>
<dbReference type="PROSITE" id="PS00109">
    <property type="entry name" value="PROTEIN_KINASE_TYR"/>
    <property type="match status" value="1"/>
</dbReference>
<feature type="region of interest" description="Disordered" evidence="8">
    <location>
        <begin position="363"/>
        <end position="418"/>
    </location>
</feature>
<keyword evidence="6 7" id="KW-0067">ATP-binding</keyword>
<feature type="region of interest" description="Disordered" evidence="8">
    <location>
        <begin position="568"/>
        <end position="591"/>
    </location>
</feature>
<dbReference type="Proteomes" id="UP001221838">
    <property type="component" value="Unassembled WGS sequence"/>
</dbReference>
<keyword evidence="3" id="KW-0808">Transferase</keyword>
<feature type="region of interest" description="Disordered" evidence="8">
    <location>
        <begin position="226"/>
        <end position="247"/>
    </location>
</feature>
<keyword evidence="11" id="KW-1185">Reference proteome</keyword>
<protein>
    <recommendedName>
        <fullName evidence="2">non-specific serine/threonine protein kinase</fullName>
        <ecNumber evidence="2">2.7.11.1</ecNumber>
    </recommendedName>
</protein>
<feature type="compositionally biased region" description="Basic and acidic residues" evidence="8">
    <location>
        <begin position="568"/>
        <end position="583"/>
    </location>
</feature>
<dbReference type="Gene3D" id="1.10.510.10">
    <property type="entry name" value="Transferase(Phosphotransferase) domain 1"/>
    <property type="match status" value="1"/>
</dbReference>
<feature type="compositionally biased region" description="Polar residues" evidence="8">
    <location>
        <begin position="397"/>
        <end position="418"/>
    </location>
</feature>
<dbReference type="InterPro" id="IPR017441">
    <property type="entry name" value="Protein_kinase_ATP_BS"/>
</dbReference>
<dbReference type="InterPro" id="IPR011009">
    <property type="entry name" value="Kinase-like_dom_sf"/>
</dbReference>
<dbReference type="EC" id="2.7.11.1" evidence="2"/>
<accession>A0ABT5DAH4</accession>
<dbReference type="PROSITE" id="PS00107">
    <property type="entry name" value="PROTEIN_KINASE_ATP"/>
    <property type="match status" value="1"/>
</dbReference>
<evidence type="ECO:0000256" key="4">
    <source>
        <dbReference type="ARBA" id="ARBA00022741"/>
    </source>
</evidence>
<dbReference type="Gene3D" id="3.30.200.20">
    <property type="entry name" value="Phosphorylase Kinase, domain 1"/>
    <property type="match status" value="1"/>
</dbReference>
<evidence type="ECO:0000256" key="6">
    <source>
        <dbReference type="ARBA" id="ARBA00022840"/>
    </source>
</evidence>
<sequence>MAQVNPRDLKPGQWVDGWRIVRRIGSGAYGVVYEVEKDGQRFALKLACHREQSGDPRQTDARAKREVACLQQLHHRHVIRMWAHGRWPEPRSGFLYIVLDFVDGYTLGHWVERTHPTPHEVAVLFLKLFDALEHLHGRGVFHRDLSLRNIMVSQDGEPVIIDFGSADYAAAEELTDAPLPPGTPRNRSPEAVSFWNANRHNPEARYPFKATDDIFALGANLYDVLTDPSPERSKKRPPLGGVMPPPSPFKVTQGRVPQELSAHAMHLIASDPKARPAIAKDARRPLEEFVQFKGPEWRGLPVHPVVSQIPPEPADRASMPSSAGEAARNMLRPGWRRSALAGALALVVLAAVMATSLAQLVPGEPPPPLPEPAEKPTSRSAPLPSPLPPPEEASPSVNQPENSPALTNGVPNPSQVQKASAQRVLSKVQRCALLVASLSWFAAGCPGVQTRPEPEACPEKAIKAMEQELGWTLDSGQTALVTVDVTKGRMPRWPHNNKEEDNWAVFKEGPVTGALSMPYKKAPEGTLLEGHLWTTGDKIVGRYFRARLPNERTVPICLELRHGGMLKEEGSKPGKAVGSKEADAVAVTRWR</sequence>
<feature type="domain" description="Protein kinase" evidence="9">
    <location>
        <begin position="18"/>
        <end position="290"/>
    </location>
</feature>
<feature type="binding site" evidence="7">
    <location>
        <position position="45"/>
    </location>
    <ligand>
        <name>ATP</name>
        <dbReference type="ChEBI" id="CHEBI:30616"/>
    </ligand>
</feature>
<evidence type="ECO:0000256" key="2">
    <source>
        <dbReference type="ARBA" id="ARBA00012513"/>
    </source>
</evidence>
<evidence type="ECO:0000256" key="5">
    <source>
        <dbReference type="ARBA" id="ARBA00022777"/>
    </source>
</evidence>
<dbReference type="CDD" id="cd14014">
    <property type="entry name" value="STKc_PknB_like"/>
    <property type="match status" value="1"/>
</dbReference>
<dbReference type="GO" id="GO:0016301">
    <property type="term" value="F:kinase activity"/>
    <property type="evidence" value="ECO:0007669"/>
    <property type="project" value="UniProtKB-KW"/>
</dbReference>
<keyword evidence="5 10" id="KW-0418">Kinase</keyword>
<reference evidence="10 11" key="1">
    <citation type="submission" date="2022-11" db="EMBL/GenBank/DDBJ databases">
        <title>Minimal conservation of predation-associated metabolite biosynthetic gene clusters underscores biosynthetic potential of Myxococcota including descriptions for ten novel species: Archangium lansinium sp. nov., Myxococcus landrumus sp. nov., Nannocystis bai.</title>
        <authorList>
            <person name="Ahearne A."/>
            <person name="Stevens C."/>
            <person name="Dowd S."/>
        </authorList>
    </citation>
    <scope>NUCLEOTIDE SEQUENCE [LARGE SCALE GENOMIC DNA]</scope>
    <source>
        <strain evidence="10 11">NCWAL01</strain>
    </source>
</reference>
<comment type="similarity">
    <text evidence="1">Belongs to the protein kinase superfamily. NEK Ser/Thr protein kinase family. NIMA subfamily.</text>
</comment>
<name>A0ABT5DAH4_9BACT</name>
<evidence type="ECO:0000256" key="8">
    <source>
        <dbReference type="SAM" id="MobiDB-lite"/>
    </source>
</evidence>
<dbReference type="PANTHER" id="PTHR43671:SF13">
    <property type="entry name" value="SERINE_THREONINE-PROTEIN KINASE NEK2"/>
    <property type="match status" value="1"/>
</dbReference>
<evidence type="ECO:0000256" key="1">
    <source>
        <dbReference type="ARBA" id="ARBA00010886"/>
    </source>
</evidence>
<dbReference type="PROSITE" id="PS50011">
    <property type="entry name" value="PROTEIN_KINASE_DOM"/>
    <property type="match status" value="1"/>
</dbReference>